<reference evidence="1 2" key="1">
    <citation type="submission" date="2022-06" db="EMBL/GenBank/DDBJ databases">
        <title>Genomic Encyclopedia of Archaeal and Bacterial Type Strains, Phase II (KMG-II): from individual species to whole genera.</title>
        <authorList>
            <person name="Goeker M."/>
        </authorList>
    </citation>
    <scope>NUCLEOTIDE SEQUENCE [LARGE SCALE GENOMIC DNA]</scope>
    <source>
        <strain evidence="1 2">DSM 44255</strain>
    </source>
</reference>
<evidence type="ECO:0000313" key="2">
    <source>
        <dbReference type="Proteomes" id="UP001205185"/>
    </source>
</evidence>
<keyword evidence="2" id="KW-1185">Reference proteome</keyword>
<sequence>MRATGGRTYDHAVIDLSTLLDPMAWPRWLARDAERRKVASPEVLALVEQAVRDFPAAAFAGGLLPAPLPLEHAEKLPRGEHRETTEGARVRHRVVAEPGGVRGWSLGRGVVISMAQTAVRPVYAPVARGDSAALRQDGSVVRVLISAWEPYPAPVEVELDDRTVPLPDYLLRVLGDHRR</sequence>
<evidence type="ECO:0000313" key="1">
    <source>
        <dbReference type="EMBL" id="MCP2269048.1"/>
    </source>
</evidence>
<comment type="caution">
    <text evidence="1">The sequence shown here is derived from an EMBL/GenBank/DDBJ whole genome shotgun (WGS) entry which is preliminary data.</text>
</comment>
<dbReference type="Proteomes" id="UP001205185">
    <property type="component" value="Unassembled WGS sequence"/>
</dbReference>
<accession>A0ABT1I8U4</accession>
<name>A0ABT1I8U4_9PSEU</name>
<dbReference type="EMBL" id="JAMTCO010000004">
    <property type="protein sequence ID" value="MCP2269048.1"/>
    <property type="molecule type" value="Genomic_DNA"/>
</dbReference>
<gene>
    <name evidence="1" type="ORF">LV75_001536</name>
</gene>
<protein>
    <submittedName>
        <fullName evidence="1">Uncharacterized protein</fullName>
    </submittedName>
</protein>
<proteinExistence type="predicted"/>
<organism evidence="1 2">
    <name type="scientific">Actinokineospora diospyrosa</name>
    <dbReference type="NCBI Taxonomy" id="103728"/>
    <lineage>
        <taxon>Bacteria</taxon>
        <taxon>Bacillati</taxon>
        <taxon>Actinomycetota</taxon>
        <taxon>Actinomycetes</taxon>
        <taxon>Pseudonocardiales</taxon>
        <taxon>Pseudonocardiaceae</taxon>
        <taxon>Actinokineospora</taxon>
    </lineage>
</organism>